<reference evidence="1 2" key="1">
    <citation type="journal article" date="2021" name="Hortic Res">
        <title>High-quality reference genome and annotation aids understanding of berry development for evergreen blueberry (Vaccinium darrowii).</title>
        <authorList>
            <person name="Yu J."/>
            <person name="Hulse-Kemp A.M."/>
            <person name="Babiker E."/>
            <person name="Staton M."/>
        </authorList>
    </citation>
    <scope>NUCLEOTIDE SEQUENCE [LARGE SCALE GENOMIC DNA]</scope>
    <source>
        <strain evidence="2">cv. NJ 8807/NJ 8810</strain>
        <tissue evidence="1">Young leaf</tissue>
    </source>
</reference>
<evidence type="ECO:0000313" key="2">
    <source>
        <dbReference type="Proteomes" id="UP000828048"/>
    </source>
</evidence>
<proteinExistence type="predicted"/>
<protein>
    <submittedName>
        <fullName evidence="1">Uncharacterized protein</fullName>
    </submittedName>
</protein>
<evidence type="ECO:0000313" key="1">
    <source>
        <dbReference type="EMBL" id="KAH7862251.1"/>
    </source>
</evidence>
<organism evidence="1 2">
    <name type="scientific">Vaccinium darrowii</name>
    <dbReference type="NCBI Taxonomy" id="229202"/>
    <lineage>
        <taxon>Eukaryota</taxon>
        <taxon>Viridiplantae</taxon>
        <taxon>Streptophyta</taxon>
        <taxon>Embryophyta</taxon>
        <taxon>Tracheophyta</taxon>
        <taxon>Spermatophyta</taxon>
        <taxon>Magnoliopsida</taxon>
        <taxon>eudicotyledons</taxon>
        <taxon>Gunneridae</taxon>
        <taxon>Pentapetalae</taxon>
        <taxon>asterids</taxon>
        <taxon>Ericales</taxon>
        <taxon>Ericaceae</taxon>
        <taxon>Vaccinioideae</taxon>
        <taxon>Vaccinieae</taxon>
        <taxon>Vaccinium</taxon>
    </lineage>
</organism>
<sequence length="637" mass="70778">MITQPLATTSLPIRSSSENITAEEEDHLVRSTKKVKNDHDYSVDMAEDAHGVESPQIQDAEMSNNEENMKTQSLEVPGNAAVTNTPEVLSFKQVLIANRGKEIPFSEDVEAIRLDEDDPDEEDDADDEEEIDGIPVVKLPKSLLKYSRQPWKNAVIVKPIGYPIGYKALCTKVRSIWDIQGDFSALEIGMGFVVFKFDMASDRAHVLTAGPWIINDQYITVREWEPRFKPDEAEEIKTAVWVRFPNFPLEYYYEKNMFRIARRIGRPIRADSTTVETDRGRYARVCVEIDLSKPVKSKIIIEGKVYCVEYEHIPLMCFGCGRIGHRRDQCTWGSKTTPPAGESAQKQPVTASVLTLEETNANVNRAQATSIGHNIGKAAQTPAYGHWTLVQRKPRRPNTGRRYTDRSYMVQNSKFSGPNSQKMENRENRFSILNGLDGNPSSSKRPNPSNRVPAETNTSQPTRAKPKSGIGSKEPILENPNPSSAFSPVGSSTTANPQSQSSGNQKLSPLPIAITTSKPHSPQPPHPPTRHPAPDGNRDIPPPPSSDLHPDQTRGRRRSTGQGGLVDSESEIRSDSTRLQHSTNPVLRSGSGESQGHGERPDGGHENDWKPKKQQGKTAFGRGKILEQNDFVTQANL</sequence>
<accession>A0ACB7Z9V6</accession>
<keyword evidence="2" id="KW-1185">Reference proteome</keyword>
<dbReference type="EMBL" id="CM037162">
    <property type="protein sequence ID" value="KAH7862251.1"/>
    <property type="molecule type" value="Genomic_DNA"/>
</dbReference>
<name>A0ACB7Z9V6_9ERIC</name>
<dbReference type="Proteomes" id="UP000828048">
    <property type="component" value="Chromosome 12"/>
</dbReference>
<comment type="caution">
    <text evidence="1">The sequence shown here is derived from an EMBL/GenBank/DDBJ whole genome shotgun (WGS) entry which is preliminary data.</text>
</comment>
<gene>
    <name evidence="1" type="ORF">Vadar_002053</name>
</gene>